<comment type="caution">
    <text evidence="1">The sequence shown here is derived from an EMBL/GenBank/DDBJ whole genome shotgun (WGS) entry which is preliminary data.</text>
</comment>
<accession>A0ACB8R8P4</accession>
<protein>
    <submittedName>
        <fullName evidence="1">Uncharacterized protein</fullName>
    </submittedName>
</protein>
<reference evidence="1" key="1">
    <citation type="submission" date="2021-02" db="EMBL/GenBank/DDBJ databases">
        <authorList>
            <consortium name="DOE Joint Genome Institute"/>
            <person name="Ahrendt S."/>
            <person name="Looney B.P."/>
            <person name="Miyauchi S."/>
            <person name="Morin E."/>
            <person name="Drula E."/>
            <person name="Courty P.E."/>
            <person name="Chicoki N."/>
            <person name="Fauchery L."/>
            <person name="Kohler A."/>
            <person name="Kuo A."/>
            <person name="Labutti K."/>
            <person name="Pangilinan J."/>
            <person name="Lipzen A."/>
            <person name="Riley R."/>
            <person name="Andreopoulos W."/>
            <person name="He G."/>
            <person name="Johnson J."/>
            <person name="Barry K.W."/>
            <person name="Grigoriev I.V."/>
            <person name="Nagy L."/>
            <person name="Hibbett D."/>
            <person name="Henrissat B."/>
            <person name="Matheny P.B."/>
            <person name="Labbe J."/>
            <person name="Martin F."/>
        </authorList>
    </citation>
    <scope>NUCLEOTIDE SEQUENCE</scope>
    <source>
        <strain evidence="1">FP105234-sp</strain>
    </source>
</reference>
<proteinExistence type="predicted"/>
<keyword evidence="2" id="KW-1185">Reference proteome</keyword>
<evidence type="ECO:0000313" key="2">
    <source>
        <dbReference type="Proteomes" id="UP000814033"/>
    </source>
</evidence>
<dbReference type="EMBL" id="MU276199">
    <property type="protein sequence ID" value="KAI0040393.1"/>
    <property type="molecule type" value="Genomic_DNA"/>
</dbReference>
<gene>
    <name evidence="1" type="ORF">FA95DRAFT_1611822</name>
</gene>
<sequence length="276" mass="30413">MPDENQALDDVLDQVTGGQPIVASAPAPNVRPPASRPEAVPANANDIDIADIPRRALVSEVLRRRLQKFINFSSDKDNTYSVTKLPANLTWGPAGGPNANNVCRAGTNIPVVVWHVGEVMRFWFFKQNGEPADNVSLTVAPFTANAKAAVQAVAKKFLDPRRRVAIESFTTEVKASKWQTARVPGERAVMAVPFDRVYDASERYMRLSDMPTVDASKIKAGDLVLLETYISRYVDKTDKMYRQVYTMRAISLLLSGFSKADASYDEDVDSGFDAVL</sequence>
<reference evidence="1" key="2">
    <citation type="journal article" date="2022" name="New Phytol.">
        <title>Evolutionary transition to the ectomycorrhizal habit in the genomes of a hyperdiverse lineage of mushroom-forming fungi.</title>
        <authorList>
            <person name="Looney B."/>
            <person name="Miyauchi S."/>
            <person name="Morin E."/>
            <person name="Drula E."/>
            <person name="Courty P.E."/>
            <person name="Kohler A."/>
            <person name="Kuo A."/>
            <person name="LaButti K."/>
            <person name="Pangilinan J."/>
            <person name="Lipzen A."/>
            <person name="Riley R."/>
            <person name="Andreopoulos W."/>
            <person name="He G."/>
            <person name="Johnson J."/>
            <person name="Nolan M."/>
            <person name="Tritt A."/>
            <person name="Barry K.W."/>
            <person name="Grigoriev I.V."/>
            <person name="Nagy L.G."/>
            <person name="Hibbett D."/>
            <person name="Henrissat B."/>
            <person name="Matheny P.B."/>
            <person name="Labbe J."/>
            <person name="Martin F.M."/>
        </authorList>
    </citation>
    <scope>NUCLEOTIDE SEQUENCE</scope>
    <source>
        <strain evidence="1">FP105234-sp</strain>
    </source>
</reference>
<organism evidence="1 2">
    <name type="scientific">Auriscalpium vulgare</name>
    <dbReference type="NCBI Taxonomy" id="40419"/>
    <lineage>
        <taxon>Eukaryota</taxon>
        <taxon>Fungi</taxon>
        <taxon>Dikarya</taxon>
        <taxon>Basidiomycota</taxon>
        <taxon>Agaricomycotina</taxon>
        <taxon>Agaricomycetes</taxon>
        <taxon>Russulales</taxon>
        <taxon>Auriscalpiaceae</taxon>
        <taxon>Auriscalpium</taxon>
    </lineage>
</organism>
<dbReference type="Proteomes" id="UP000814033">
    <property type="component" value="Unassembled WGS sequence"/>
</dbReference>
<name>A0ACB8R8P4_9AGAM</name>
<evidence type="ECO:0000313" key="1">
    <source>
        <dbReference type="EMBL" id="KAI0040393.1"/>
    </source>
</evidence>